<comment type="caution">
    <text evidence="1">The sequence shown here is derived from an EMBL/GenBank/DDBJ whole genome shotgun (WGS) entry which is preliminary data.</text>
</comment>
<dbReference type="AlphaFoldDB" id="A0A833R640"/>
<dbReference type="PANTHER" id="PTHR13479">
    <property type="entry name" value="30S RIBOSOMAL PROTEIN S18"/>
    <property type="match status" value="1"/>
</dbReference>
<reference evidence="1" key="1">
    <citation type="submission" date="2020-01" db="EMBL/GenBank/DDBJ databases">
        <title>Genome sequence of Kobresia littledalei, the first chromosome-level genome in the family Cyperaceae.</title>
        <authorList>
            <person name="Qu G."/>
        </authorList>
    </citation>
    <scope>NUCLEOTIDE SEQUENCE</scope>
    <source>
        <strain evidence="1">C.B.Clarke</strain>
        <tissue evidence="1">Leaf</tissue>
    </source>
</reference>
<evidence type="ECO:0000313" key="1">
    <source>
        <dbReference type="EMBL" id="KAF3334877.1"/>
    </source>
</evidence>
<organism evidence="1 2">
    <name type="scientific">Carex littledalei</name>
    <dbReference type="NCBI Taxonomy" id="544730"/>
    <lineage>
        <taxon>Eukaryota</taxon>
        <taxon>Viridiplantae</taxon>
        <taxon>Streptophyta</taxon>
        <taxon>Embryophyta</taxon>
        <taxon>Tracheophyta</taxon>
        <taxon>Spermatophyta</taxon>
        <taxon>Magnoliopsida</taxon>
        <taxon>Liliopsida</taxon>
        <taxon>Poales</taxon>
        <taxon>Cyperaceae</taxon>
        <taxon>Cyperoideae</taxon>
        <taxon>Cariceae</taxon>
        <taxon>Carex</taxon>
        <taxon>Carex subgen. Euthyceras</taxon>
    </lineage>
</organism>
<dbReference type="PANTHER" id="PTHR13479:SF65">
    <property type="entry name" value="F10K1.8 PROTEIN"/>
    <property type="match status" value="1"/>
</dbReference>
<dbReference type="OrthoDB" id="21463at2759"/>
<gene>
    <name evidence="1" type="ORF">FCM35_KLT21481</name>
</gene>
<dbReference type="InterPro" id="IPR001648">
    <property type="entry name" value="Ribosomal_bS18"/>
</dbReference>
<sequence>MGREILRQVLLRRGHLLRALSSTPPSTSVFVRRFQTDGGKDSPTDSTENVEKRLFSDMYGGGSSDPFFRKLDRVESFCLRTDYVCNVVQSLDCLVTDQAGGTKPLMFQIDSRMTNDLDLTKPAARLPPQRHEFETTTKEVLLNADFRNVRFLANFITEAGIIIKRSQHDCLERNDSASMITIFIR</sequence>
<keyword evidence="2" id="KW-1185">Reference proteome</keyword>
<dbReference type="EMBL" id="SWLB01000009">
    <property type="protein sequence ID" value="KAF3334877.1"/>
    <property type="molecule type" value="Genomic_DNA"/>
</dbReference>
<name>A0A833R640_9POAL</name>
<proteinExistence type="predicted"/>
<evidence type="ECO:0000313" key="2">
    <source>
        <dbReference type="Proteomes" id="UP000623129"/>
    </source>
</evidence>
<accession>A0A833R640</accession>
<protein>
    <submittedName>
        <fullName evidence="1">Uncharacterized protein</fullName>
    </submittedName>
</protein>
<dbReference type="GO" id="GO:0006412">
    <property type="term" value="P:translation"/>
    <property type="evidence" value="ECO:0007669"/>
    <property type="project" value="InterPro"/>
</dbReference>
<dbReference type="GO" id="GO:0003735">
    <property type="term" value="F:structural constituent of ribosome"/>
    <property type="evidence" value="ECO:0007669"/>
    <property type="project" value="InterPro"/>
</dbReference>
<dbReference type="GO" id="GO:0005763">
    <property type="term" value="C:mitochondrial small ribosomal subunit"/>
    <property type="evidence" value="ECO:0007669"/>
    <property type="project" value="TreeGrafter"/>
</dbReference>
<dbReference type="Proteomes" id="UP000623129">
    <property type="component" value="Unassembled WGS sequence"/>
</dbReference>
<dbReference type="GO" id="GO:0070181">
    <property type="term" value="F:small ribosomal subunit rRNA binding"/>
    <property type="evidence" value="ECO:0007669"/>
    <property type="project" value="TreeGrafter"/>
</dbReference>